<dbReference type="AlphaFoldDB" id="A0A4V3HCN3"/>
<dbReference type="EMBL" id="SORE01000034">
    <property type="protein sequence ID" value="TDY37854.1"/>
    <property type="molecule type" value="Genomic_DNA"/>
</dbReference>
<sequence>MFILALALSLANLPFVTNRAFGIVPLRQGKRFWVYITESALTYAVLAVIAYSLEARLGVVFVQNWQFYAITVSLLTVFSFPGFVWRFLL</sequence>
<dbReference type="OrthoDB" id="5785537at2"/>
<feature type="transmembrane region" description="Helical" evidence="1">
    <location>
        <begin position="65"/>
        <end position="88"/>
    </location>
</feature>
<name>A0A4V3HCN3_9BURK</name>
<evidence type="ECO:0000313" key="2">
    <source>
        <dbReference type="EMBL" id="TDY37854.1"/>
    </source>
</evidence>
<protein>
    <submittedName>
        <fullName evidence="2">Uncharacterized protein DUF2818</fullName>
    </submittedName>
</protein>
<dbReference type="Proteomes" id="UP000295509">
    <property type="component" value="Unassembled WGS sequence"/>
</dbReference>
<comment type="caution">
    <text evidence="2">The sequence shown here is derived from an EMBL/GenBank/DDBJ whole genome shotgun (WGS) entry which is preliminary data.</text>
</comment>
<dbReference type="Pfam" id="PF10993">
    <property type="entry name" value="DUF2818"/>
    <property type="match status" value="1"/>
</dbReference>
<dbReference type="RefSeq" id="WP_134196967.1">
    <property type="nucleotide sequence ID" value="NZ_JBHLUW010000051.1"/>
</dbReference>
<keyword evidence="3" id="KW-1185">Reference proteome</keyword>
<reference evidence="2 3" key="1">
    <citation type="submission" date="2019-03" db="EMBL/GenBank/DDBJ databases">
        <title>Genomic Encyclopedia of Type Strains, Phase III (KMG-III): the genomes of soil and plant-associated and newly described type strains.</title>
        <authorList>
            <person name="Whitman W."/>
        </authorList>
    </citation>
    <scope>NUCLEOTIDE SEQUENCE [LARGE SCALE GENOMIC DNA]</scope>
    <source>
        <strain evidence="2 3">LMG 29544</strain>
    </source>
</reference>
<proteinExistence type="predicted"/>
<evidence type="ECO:0000313" key="3">
    <source>
        <dbReference type="Proteomes" id="UP000295509"/>
    </source>
</evidence>
<feature type="transmembrane region" description="Helical" evidence="1">
    <location>
        <begin position="32"/>
        <end position="53"/>
    </location>
</feature>
<dbReference type="PIRSF" id="PIRSF019883">
    <property type="entry name" value="UCP019883"/>
    <property type="match status" value="1"/>
</dbReference>
<gene>
    <name evidence="2" type="ORF">BX592_13450</name>
</gene>
<keyword evidence="1" id="KW-1133">Transmembrane helix</keyword>
<organism evidence="2 3">
    <name type="scientific">Paraburkholderia rhizosphaerae</name>
    <dbReference type="NCBI Taxonomy" id="480658"/>
    <lineage>
        <taxon>Bacteria</taxon>
        <taxon>Pseudomonadati</taxon>
        <taxon>Pseudomonadota</taxon>
        <taxon>Betaproteobacteria</taxon>
        <taxon>Burkholderiales</taxon>
        <taxon>Burkholderiaceae</taxon>
        <taxon>Paraburkholderia</taxon>
    </lineage>
</organism>
<dbReference type="InterPro" id="IPR016768">
    <property type="entry name" value="UCP019883"/>
</dbReference>
<keyword evidence="1" id="KW-0812">Transmembrane</keyword>
<accession>A0A4V3HCN3</accession>
<evidence type="ECO:0000256" key="1">
    <source>
        <dbReference type="SAM" id="Phobius"/>
    </source>
</evidence>
<keyword evidence="1" id="KW-0472">Membrane</keyword>